<feature type="compositionally biased region" description="Basic and acidic residues" evidence="5">
    <location>
        <begin position="1"/>
        <end position="16"/>
    </location>
</feature>
<dbReference type="PROSITE" id="PS51192">
    <property type="entry name" value="HELICASE_ATP_BIND_1"/>
    <property type="match status" value="1"/>
</dbReference>
<dbReference type="EC" id="3.6.4.13" evidence="8"/>
<proteinExistence type="predicted"/>
<dbReference type="GO" id="GO:0003723">
    <property type="term" value="F:RNA binding"/>
    <property type="evidence" value="ECO:0007669"/>
    <property type="project" value="TreeGrafter"/>
</dbReference>
<dbReference type="Gene3D" id="1.20.120.1080">
    <property type="match status" value="1"/>
</dbReference>
<reference evidence="8 9" key="1">
    <citation type="submission" date="2019-06" db="EMBL/GenBank/DDBJ databases">
        <title>Metagenome assembled Genome of Spiribacter salinus SL48-SHIP from the microbial mat of Salt Lake 48 (Novosibirsk region, Russia).</title>
        <authorList>
            <person name="Shipova A."/>
            <person name="Rozanov A.S."/>
            <person name="Bryanskaya A.V."/>
            <person name="Peltek S.E."/>
        </authorList>
    </citation>
    <scope>NUCLEOTIDE SEQUENCE [LARGE SCALE GENOMIC DNA]</scope>
    <source>
        <strain evidence="8">SL48-SHIP-2</strain>
    </source>
</reference>
<dbReference type="STRING" id="1260251.SPISAL_05575"/>
<dbReference type="Pfam" id="PF21010">
    <property type="entry name" value="HA2_C"/>
    <property type="match status" value="1"/>
</dbReference>
<dbReference type="AlphaFoldDB" id="A0A540VV52"/>
<keyword evidence="3 8" id="KW-0347">Helicase</keyword>
<accession>A0A540VV52</accession>
<dbReference type="GO" id="GO:0003724">
    <property type="term" value="F:RNA helicase activity"/>
    <property type="evidence" value="ECO:0007669"/>
    <property type="project" value="UniProtKB-EC"/>
</dbReference>
<evidence type="ECO:0000259" key="6">
    <source>
        <dbReference type="PROSITE" id="PS51192"/>
    </source>
</evidence>
<name>A0A540VV52_9GAMM</name>
<dbReference type="EMBL" id="VIFK01000009">
    <property type="protein sequence ID" value="TQF00577.1"/>
    <property type="molecule type" value="Genomic_DNA"/>
</dbReference>
<dbReference type="SMART" id="SM00490">
    <property type="entry name" value="HELICc"/>
    <property type="match status" value="1"/>
</dbReference>
<dbReference type="GO" id="GO:0005524">
    <property type="term" value="F:ATP binding"/>
    <property type="evidence" value="ECO:0007669"/>
    <property type="project" value="UniProtKB-KW"/>
</dbReference>
<dbReference type="Pfam" id="PF04408">
    <property type="entry name" value="WHD_HA2"/>
    <property type="match status" value="1"/>
</dbReference>
<feature type="domain" description="Helicase ATP-binding" evidence="6">
    <location>
        <begin position="42"/>
        <end position="205"/>
    </location>
</feature>
<dbReference type="InterPro" id="IPR003593">
    <property type="entry name" value="AAA+_ATPase"/>
</dbReference>
<dbReference type="InterPro" id="IPR027417">
    <property type="entry name" value="P-loop_NTPase"/>
</dbReference>
<dbReference type="Pfam" id="PF00271">
    <property type="entry name" value="Helicase_C"/>
    <property type="match status" value="1"/>
</dbReference>
<dbReference type="GO" id="GO:0016787">
    <property type="term" value="F:hydrolase activity"/>
    <property type="evidence" value="ECO:0007669"/>
    <property type="project" value="UniProtKB-KW"/>
</dbReference>
<dbReference type="FunFam" id="1.20.120.1080:FF:000005">
    <property type="entry name" value="ATP-dependent helicase HrpA"/>
    <property type="match status" value="1"/>
</dbReference>
<comment type="caution">
    <text evidence="8">The sequence shown here is derived from an EMBL/GenBank/DDBJ whole genome shotgun (WGS) entry which is preliminary data.</text>
</comment>
<dbReference type="Pfam" id="PF11898">
    <property type="entry name" value="DUF3418"/>
    <property type="match status" value="1"/>
</dbReference>
<dbReference type="SMART" id="SM00487">
    <property type="entry name" value="DEXDc"/>
    <property type="match status" value="1"/>
</dbReference>
<evidence type="ECO:0000256" key="2">
    <source>
        <dbReference type="ARBA" id="ARBA00022801"/>
    </source>
</evidence>
<dbReference type="NCBIfam" id="TIGR01967">
    <property type="entry name" value="DEAH_box_HrpA"/>
    <property type="match status" value="1"/>
</dbReference>
<dbReference type="InterPro" id="IPR010222">
    <property type="entry name" value="RNA_helicase_HrpA"/>
</dbReference>
<keyword evidence="1" id="KW-0547">Nucleotide-binding</keyword>
<dbReference type="InterPro" id="IPR024590">
    <property type="entry name" value="HrpA_C"/>
</dbReference>
<dbReference type="InterPro" id="IPR001650">
    <property type="entry name" value="Helicase_C-like"/>
</dbReference>
<keyword evidence="4" id="KW-0067">ATP-binding</keyword>
<evidence type="ECO:0000313" key="8">
    <source>
        <dbReference type="EMBL" id="TQF00577.1"/>
    </source>
</evidence>
<evidence type="ECO:0000256" key="4">
    <source>
        <dbReference type="ARBA" id="ARBA00022840"/>
    </source>
</evidence>
<dbReference type="Proteomes" id="UP000315400">
    <property type="component" value="Unassembled WGS sequence"/>
</dbReference>
<dbReference type="Pfam" id="PF07717">
    <property type="entry name" value="OB_NTP_bind"/>
    <property type="match status" value="1"/>
</dbReference>
<keyword evidence="2 8" id="KW-0378">Hydrolase</keyword>
<sequence length="1245" mass="140190">MTDRRRKPAEQREQAKAARQATSLNPGFGQDLPVLEHAEEIAEAVRQHPVVVICGETGSGKSTQLPKLMLELGRGVDGAIAHTQPRRIAARSLATRVAEECDTRVGEGVGYRVRFSDRTSPGTRVKLLTDGMLLAETQSDADLADYDTIIIDEAHERSLNIDFLLGYLKRLLPRRPELRVIITSATIDPQRFAHHFDDAPVIEVSGRTYPVETRYRPLAAQSEDERERSLRQGVLDAVDELAREGRGDVLVFLPGEREIRQCAEALRKHHSAWTEVLPLFGRLSAAEQQRVFAPHAGRRIVLATNVAETSLTVPGIRYVVDSGLARISRYSYRTKVQRLPVEPIAQSSADQRAGRCGREGPGVCIRLYEQDDYEARPRFTDPEILRTNLASVILQMKHLRLGAIEQFPFVEPPDPRYVRDGLKLLDELGALDRRQNLSRLGRQLARLPIDPRLARILLAGNREGALTEMLVLAAALSIQDPRERPMDSREAADAAQSTWQDRQSDFAGLLRLWRDYREQAQHLSRRKLQAWCHTHFLSHVRMREWADVHGQLHGLVRGMGLAENAEPAKAVAIHRALLTGFLSNIARREDGSEYRGARDLKLAIHPGSGVVKKRPRWIVAAELVETRRVFARTVAEVRPEWIEPLARHLLKRRVHSPWWQADKGKVMGREELTLYGLPIVSGRKIDYAQVAPAEAREVFIRDGLLGEPPPQPPEFLSANQALVAELEALEAKTRRRDVVADLDALHAFYDEALPAEVVDGPSLQRWLDAGGDDRSLRLSREQLMARGVESTGVAYPDHLAISGVQLPLRYHFEPTASDDGVSVCIPIAALNALDPEPFEWLVPGLLEEKVITLIRALPKSLRRHFVPVPDFAQAVLEALPDREGSLESAVRGELRRMTGIDLPGDIWEAVSLPAHLSMHFIVLDEEGQTIASGRDLPALQRDLAGRATAQFAARTEPGFERTGITDWDFGDLPDQVAFDQGGITLQGYPALQVESEGLALRLLDSPERAETIHRAGVRQLLMKRFAQQARQLRRGLEGLDRMALLYRDVDGPDGLRRDLTAAVFDQVFLQQGVPRDRASWLTCCEAGREGLIEAGEQLRDRVSDILSRQEQVRRALKGNVSLGLIDSYQDIRHQLDGLIYPGFLLETPPERLADLPRYLEGLRRRVERLERDPSRDQAGLAVIQPHQQRLDETRERHARRAIRDPALEQVRWLIEEYRISLFAQELGTRERVSEKRLARAWEDVR</sequence>
<dbReference type="CDD" id="cd18791">
    <property type="entry name" value="SF2_C_RHA"/>
    <property type="match status" value="1"/>
</dbReference>
<dbReference type="InterPro" id="IPR048333">
    <property type="entry name" value="HA2_WH"/>
</dbReference>
<dbReference type="InterPro" id="IPR011709">
    <property type="entry name" value="DEAD-box_helicase_OB_fold"/>
</dbReference>
<protein>
    <submittedName>
        <fullName evidence="8">ATP-dependent RNA helicase HrpA</fullName>
        <ecNumber evidence="8">3.6.4.13</ecNumber>
    </submittedName>
</protein>
<dbReference type="PANTHER" id="PTHR18934">
    <property type="entry name" value="ATP-DEPENDENT RNA HELICASE"/>
    <property type="match status" value="1"/>
</dbReference>
<dbReference type="SUPFAM" id="SSF52540">
    <property type="entry name" value="P-loop containing nucleoside triphosphate hydrolases"/>
    <property type="match status" value="1"/>
</dbReference>
<dbReference type="Pfam" id="PF00270">
    <property type="entry name" value="DEAD"/>
    <property type="match status" value="1"/>
</dbReference>
<evidence type="ECO:0000259" key="7">
    <source>
        <dbReference type="PROSITE" id="PS51194"/>
    </source>
</evidence>
<dbReference type="SMART" id="SM00382">
    <property type="entry name" value="AAA"/>
    <property type="match status" value="1"/>
</dbReference>
<dbReference type="SMART" id="SM00847">
    <property type="entry name" value="HA2"/>
    <property type="match status" value="1"/>
</dbReference>
<gene>
    <name evidence="8" type="primary">hrpA</name>
    <name evidence="8" type="ORF">FKY71_02690</name>
</gene>
<evidence type="ECO:0000313" key="9">
    <source>
        <dbReference type="Proteomes" id="UP000315400"/>
    </source>
</evidence>
<dbReference type="PROSITE" id="PS51194">
    <property type="entry name" value="HELICASE_CTER"/>
    <property type="match status" value="1"/>
</dbReference>
<dbReference type="InterPro" id="IPR007502">
    <property type="entry name" value="Helicase-assoc_dom"/>
</dbReference>
<feature type="region of interest" description="Disordered" evidence="5">
    <location>
        <begin position="1"/>
        <end position="30"/>
    </location>
</feature>
<feature type="domain" description="Helicase C-terminal" evidence="7">
    <location>
        <begin position="233"/>
        <end position="400"/>
    </location>
</feature>
<dbReference type="InterPro" id="IPR014001">
    <property type="entry name" value="Helicase_ATP-bd"/>
</dbReference>
<dbReference type="Gene3D" id="3.40.50.300">
    <property type="entry name" value="P-loop containing nucleotide triphosphate hydrolases"/>
    <property type="match status" value="2"/>
</dbReference>
<dbReference type="PANTHER" id="PTHR18934:SF99">
    <property type="entry name" value="ATP-DEPENDENT RNA HELICASE DHX37-RELATED"/>
    <property type="match status" value="1"/>
</dbReference>
<dbReference type="InterPro" id="IPR011545">
    <property type="entry name" value="DEAD/DEAH_box_helicase_dom"/>
</dbReference>
<organism evidence="8 9">
    <name type="scientific">Spiribacter salinus</name>
    <dbReference type="NCBI Taxonomy" id="1335746"/>
    <lineage>
        <taxon>Bacteria</taxon>
        <taxon>Pseudomonadati</taxon>
        <taxon>Pseudomonadota</taxon>
        <taxon>Gammaproteobacteria</taxon>
        <taxon>Chromatiales</taxon>
        <taxon>Ectothiorhodospiraceae</taxon>
        <taxon>Spiribacter</taxon>
    </lineage>
</organism>
<evidence type="ECO:0000256" key="3">
    <source>
        <dbReference type="ARBA" id="ARBA00022806"/>
    </source>
</evidence>
<evidence type="ECO:0000256" key="1">
    <source>
        <dbReference type="ARBA" id="ARBA00022741"/>
    </source>
</evidence>
<evidence type="ECO:0000256" key="5">
    <source>
        <dbReference type="SAM" id="MobiDB-lite"/>
    </source>
</evidence>